<keyword evidence="1" id="KW-0732">Signal</keyword>
<comment type="caution">
    <text evidence="2">The sequence shown here is derived from an EMBL/GenBank/DDBJ whole genome shotgun (WGS) entry which is preliminary data.</text>
</comment>
<reference evidence="2 3" key="1">
    <citation type="journal article" date="2020" name="ISME J.">
        <title>Parallel Reductive Genome Evolution in Desulfovibrio Ectosymbionts Independently Acquired by Trichonympha Protists in the Termite Gut.</title>
        <authorList>
            <person name="Takeuchi M."/>
            <person name="Kuwahara H."/>
            <person name="Murakami T."/>
            <person name="Takahashi K."/>
            <person name="Kajitani R."/>
            <person name="Toyoda A."/>
            <person name="Itoh T."/>
            <person name="Ohkuma M."/>
            <person name="Hongoh Y."/>
        </authorList>
    </citation>
    <scope>NUCLEOTIDE SEQUENCE [LARGE SCALE GENOMIC DNA]</scope>
    <source>
        <strain evidence="2">ZnDsv-02</strain>
    </source>
</reference>
<dbReference type="AlphaFoldDB" id="A0A6L2R588"/>
<sequence>MKTKILLLSLLALTFALSACISTTDGGVVQGRCVAFEPEKSMTIVADTSKVRNSPNYNGAILTYKLPAEAKEVGPRPAVGGCLQIDLVKSTVTILDPATKTIKEIAVKVSAKEPVANARDPKVAGKTFPVVDKEKKTVTVYAQKMLITFRPSEDDQEYPAEVWQMGDEMRVAFFNQDKGQATRVMNVSKTDITGH</sequence>
<feature type="chain" id="PRO_5026960929" description="Lipoprotein" evidence="1">
    <location>
        <begin position="22"/>
        <end position="195"/>
    </location>
</feature>
<evidence type="ECO:0000313" key="3">
    <source>
        <dbReference type="Proteomes" id="UP000505077"/>
    </source>
</evidence>
<organism evidence="2 3">
    <name type="scientific">Candidatus Desulfovibrio kirbyi</name>
    <dbReference type="NCBI Taxonomy" id="2696086"/>
    <lineage>
        <taxon>Bacteria</taxon>
        <taxon>Pseudomonadati</taxon>
        <taxon>Thermodesulfobacteriota</taxon>
        <taxon>Desulfovibrionia</taxon>
        <taxon>Desulfovibrionales</taxon>
        <taxon>Desulfovibrionaceae</taxon>
        <taxon>Desulfovibrio</taxon>
    </lineage>
</organism>
<dbReference type="EMBL" id="BLLL01000004">
    <property type="protein sequence ID" value="GFH62740.1"/>
    <property type="molecule type" value="Genomic_DNA"/>
</dbReference>
<proteinExistence type="predicted"/>
<gene>
    <name evidence="2" type="ORF">ZNDK_0511</name>
</gene>
<feature type="signal peptide" evidence="1">
    <location>
        <begin position="1"/>
        <end position="21"/>
    </location>
</feature>
<dbReference type="PROSITE" id="PS51257">
    <property type="entry name" value="PROKAR_LIPOPROTEIN"/>
    <property type="match status" value="1"/>
</dbReference>
<evidence type="ECO:0000256" key="1">
    <source>
        <dbReference type="SAM" id="SignalP"/>
    </source>
</evidence>
<evidence type="ECO:0008006" key="4">
    <source>
        <dbReference type="Google" id="ProtNLM"/>
    </source>
</evidence>
<dbReference type="Pfam" id="PF16222">
    <property type="entry name" value="DUF4881"/>
    <property type="match status" value="1"/>
</dbReference>
<protein>
    <recommendedName>
        <fullName evidence="4">Lipoprotein</fullName>
    </recommendedName>
</protein>
<evidence type="ECO:0000313" key="2">
    <source>
        <dbReference type="EMBL" id="GFH62740.1"/>
    </source>
</evidence>
<accession>A0A6L2R588</accession>
<dbReference type="InterPro" id="IPR032621">
    <property type="entry name" value="DUF4881"/>
</dbReference>
<dbReference type="Proteomes" id="UP000505077">
    <property type="component" value="Unassembled WGS sequence"/>
</dbReference>
<name>A0A6L2R588_9BACT</name>